<evidence type="ECO:0000256" key="6">
    <source>
        <dbReference type="ARBA" id="ARBA00023239"/>
    </source>
</evidence>
<dbReference type="PANTHER" id="PTHR43466:SF1">
    <property type="entry name" value="2-OXO-4-HYDROXY-4-CARBOXY-5-UREIDOIMIDAZOLINE DECARBOXYLASE-RELATED"/>
    <property type="match status" value="1"/>
</dbReference>
<feature type="domain" description="Oxo-4-hydroxy-4-carboxy-5-ureidoimidazoline decarboxylase" evidence="7">
    <location>
        <begin position="44"/>
        <end position="196"/>
    </location>
</feature>
<keyword evidence="5" id="KW-0210">Decarboxylase</keyword>
<accession>A0A4Z0C0G5</accession>
<evidence type="ECO:0000256" key="1">
    <source>
        <dbReference type="ARBA" id="ARBA00001163"/>
    </source>
</evidence>
<evidence type="ECO:0000256" key="3">
    <source>
        <dbReference type="ARBA" id="ARBA00012257"/>
    </source>
</evidence>
<proteinExistence type="predicted"/>
<dbReference type="GO" id="GO:0019628">
    <property type="term" value="P:urate catabolic process"/>
    <property type="evidence" value="ECO:0007669"/>
    <property type="project" value="UniProtKB-UniPathway"/>
</dbReference>
<dbReference type="GO" id="GO:0000255">
    <property type="term" value="P:allantoin metabolic process"/>
    <property type="evidence" value="ECO:0007669"/>
    <property type="project" value="InterPro"/>
</dbReference>
<dbReference type="InterPro" id="IPR017580">
    <property type="entry name" value="OHCU_decarboxylase-1"/>
</dbReference>
<dbReference type="UniPathway" id="UPA00394">
    <property type="reaction ID" value="UER00652"/>
</dbReference>
<name>A0A4Z0C0G5_9BURK</name>
<evidence type="ECO:0000256" key="4">
    <source>
        <dbReference type="ARBA" id="ARBA00022631"/>
    </source>
</evidence>
<organism evidence="8 9">
    <name type="scientific">Ramlibacter rhizophilus</name>
    <dbReference type="NCBI Taxonomy" id="1781167"/>
    <lineage>
        <taxon>Bacteria</taxon>
        <taxon>Pseudomonadati</taxon>
        <taxon>Pseudomonadota</taxon>
        <taxon>Betaproteobacteria</taxon>
        <taxon>Burkholderiales</taxon>
        <taxon>Comamonadaceae</taxon>
        <taxon>Ramlibacter</taxon>
    </lineage>
</organism>
<comment type="caution">
    <text evidence="8">The sequence shown here is derived from an EMBL/GenBank/DDBJ whole genome shotgun (WGS) entry which is preliminary data.</text>
</comment>
<comment type="catalytic activity">
    <reaction evidence="1">
        <text>5-hydroxy-2-oxo-4-ureido-2,5-dihydro-1H-imidazole-5-carboxylate + H(+) = (S)-allantoin + CO2</text>
        <dbReference type="Rhea" id="RHEA:26301"/>
        <dbReference type="ChEBI" id="CHEBI:15378"/>
        <dbReference type="ChEBI" id="CHEBI:15678"/>
        <dbReference type="ChEBI" id="CHEBI:16526"/>
        <dbReference type="ChEBI" id="CHEBI:58639"/>
        <dbReference type="EC" id="4.1.1.97"/>
    </reaction>
</comment>
<dbReference type="Pfam" id="PF09349">
    <property type="entry name" value="OHCU_decarbox"/>
    <property type="match status" value="1"/>
</dbReference>
<dbReference type="Gene3D" id="1.10.3330.10">
    <property type="entry name" value="Oxo-4-hydroxy-4-carboxy-5-ureidoimidazoline decarboxylase"/>
    <property type="match status" value="1"/>
</dbReference>
<dbReference type="InterPro" id="IPR036778">
    <property type="entry name" value="OHCU_decarboxylase_sf"/>
</dbReference>
<dbReference type="NCBIfam" id="TIGR03164">
    <property type="entry name" value="UHCUDC"/>
    <property type="match status" value="1"/>
</dbReference>
<evidence type="ECO:0000256" key="2">
    <source>
        <dbReference type="ARBA" id="ARBA00004754"/>
    </source>
</evidence>
<dbReference type="GO" id="GO:0051997">
    <property type="term" value="F:2-oxo-4-hydroxy-4-carboxy-5-ureidoimidazoline decarboxylase activity"/>
    <property type="evidence" value="ECO:0007669"/>
    <property type="project" value="UniProtKB-EC"/>
</dbReference>
<dbReference type="EMBL" id="SMLL01000001">
    <property type="protein sequence ID" value="TFZ05016.1"/>
    <property type="molecule type" value="Genomic_DNA"/>
</dbReference>
<dbReference type="InterPro" id="IPR018020">
    <property type="entry name" value="OHCU_decarboxylase"/>
</dbReference>
<evidence type="ECO:0000259" key="7">
    <source>
        <dbReference type="Pfam" id="PF09349"/>
    </source>
</evidence>
<evidence type="ECO:0000313" key="8">
    <source>
        <dbReference type="EMBL" id="TFZ05016.1"/>
    </source>
</evidence>
<comment type="pathway">
    <text evidence="2">Purine metabolism; urate degradation; (S)-allantoin from urate: step 3/3.</text>
</comment>
<dbReference type="EC" id="4.1.1.97" evidence="3"/>
<keyword evidence="6 8" id="KW-0456">Lyase</keyword>
<keyword evidence="9" id="KW-1185">Reference proteome</keyword>
<dbReference type="AlphaFoldDB" id="A0A4Z0C0G5"/>
<protein>
    <recommendedName>
        <fullName evidence="3">2-oxo-4-hydroxy-4-carboxy-5-ureidoimidazoline decarboxylase</fullName>
        <ecNumber evidence="3">4.1.1.97</ecNumber>
    </recommendedName>
</protein>
<dbReference type="SUPFAM" id="SSF158694">
    <property type="entry name" value="UraD-Like"/>
    <property type="match status" value="1"/>
</dbReference>
<evidence type="ECO:0000256" key="5">
    <source>
        <dbReference type="ARBA" id="ARBA00022793"/>
    </source>
</evidence>
<dbReference type="GO" id="GO:0006144">
    <property type="term" value="P:purine nucleobase metabolic process"/>
    <property type="evidence" value="ECO:0007669"/>
    <property type="project" value="UniProtKB-KW"/>
</dbReference>
<dbReference type="Proteomes" id="UP000297564">
    <property type="component" value="Unassembled WGS sequence"/>
</dbReference>
<sequence length="205" mass="22409">MLINRTQRAQLCDRQQRIRARDCAPMTDRQAPCIPLAALLAQGEGAFVARLGGVVEHSPWVAQRAWMRGPFGSWKSVYEAMAGTIFQATRQEQVALLRAHPELAGREATAGAMTPDSNAEQGRLGLLALAPGQMARLTALNARYRGRFGYPFVVALRLHASLESVFQSLEERLAHDASAELTTALQQVCEVMRGRLLALAGTLDD</sequence>
<gene>
    <name evidence="8" type="primary">uraD</name>
    <name evidence="8" type="ORF">EZ242_04520</name>
</gene>
<keyword evidence="4" id="KW-0659">Purine metabolism</keyword>
<evidence type="ECO:0000313" key="9">
    <source>
        <dbReference type="Proteomes" id="UP000297564"/>
    </source>
</evidence>
<dbReference type="PANTHER" id="PTHR43466">
    <property type="entry name" value="2-OXO-4-HYDROXY-4-CARBOXY-5-UREIDOIMIDAZOLINE DECARBOXYLASE-RELATED"/>
    <property type="match status" value="1"/>
</dbReference>
<reference evidence="8 9" key="1">
    <citation type="submission" date="2019-03" db="EMBL/GenBank/DDBJ databases">
        <title>Ramlibacter rhizophilus CCTCC AB2015357, whole genome shotgun sequence.</title>
        <authorList>
            <person name="Zhang X."/>
            <person name="Feng G."/>
            <person name="Zhu H."/>
        </authorList>
    </citation>
    <scope>NUCLEOTIDE SEQUENCE [LARGE SCALE GENOMIC DNA]</scope>
    <source>
        <strain evidence="8 9">CCTCC AB2015357</strain>
    </source>
</reference>
<dbReference type="OrthoDB" id="9808195at2"/>